<evidence type="ECO:0000313" key="3">
    <source>
        <dbReference type="EMBL" id="KAK2759213.1"/>
    </source>
</evidence>
<dbReference type="PANTHER" id="PTHR33928:SF2">
    <property type="entry name" value="PECTATE LYASE SUPERFAMILY PROTEIN DOMAIN-CONTAINING PROTEIN-RELATED"/>
    <property type="match status" value="1"/>
</dbReference>
<dbReference type="PANTHER" id="PTHR33928">
    <property type="entry name" value="POLYGALACTURONASE QRT3"/>
    <property type="match status" value="1"/>
</dbReference>
<sequence>MRAVRDGNRCGKECGSSSTLQAVVYFPSGTYLVSSSIVQYYLTQFIGDATDPPTIKASPAFVGLGVISTNVYDEADGGKTWYVVQSNFFRQVRNFVMDISEAPRDQNVAAIHWQVGQATSLENIKFRMSTSPGNNQQGIFMESGSGGFLSNLEFDGGAVGAYVGNQQFTVRGLSFSNHQVAAIHIHWSWGWTWKGVEISRCPVGVLMVTPNAAAGVGSAIFLDSAISDTNVGFRLQDPADDARITLSLFNLNTSNVPVVVEYTSGRVLLPGSGGEASVAAWGVGKRYDAADAGEAGGVWQDGEAYARVPTITESLLKSPGHNRPQYATRRAVDFLNVKKFPFNAAGDGTRDDTFALNLALVFATASGMIVWIPAGVYRVTDTVHIPRGAKVVGQSWSQIMGTGEKFQDAEKPRAVVRVGNIGDVGDVEIQDLVFTVRGPAAGAVLLQWNIHEQSPGSAAMWDTHIRVGGQAGSNLQAGDCPKNTGSVNPDCVAAALLVHITSEASAYFENAWFWVADHVISNSPKITKQNLPALLGVLVESIGPVWLYGTGSEHCVLYQYQTVNAANIFMGMIQSESPYFQPVPRAPAPFAAPSANFSSDPRFGYCADSSAGCAVSWGLRFINSNAVYLYGAGVYSFFSGYYQACVEREDCQDRIVEVETSSDVWMFSLVTKAALEMISPRDGVSVKGADNKFNFCSIVMAWLGSASQRRYGDPLVSLSVSHGCRGSHSNQGSVWCSIRLPSFGNSRRVPVHDPRSDRNPHHLRAHSQPSLHSRQRRFSKQASWSWSRLM</sequence>
<dbReference type="GO" id="GO:0004650">
    <property type="term" value="F:polygalacturonase activity"/>
    <property type="evidence" value="ECO:0007669"/>
    <property type="project" value="InterPro"/>
</dbReference>
<feature type="domain" description="Rhamnogalacturonase A/B/Epimerase-like pectate lyase" evidence="2">
    <location>
        <begin position="334"/>
        <end position="395"/>
    </location>
</feature>
<dbReference type="InterPro" id="IPR011050">
    <property type="entry name" value="Pectin_lyase_fold/virulence"/>
</dbReference>
<dbReference type="InterPro" id="IPR039279">
    <property type="entry name" value="QRT3-like"/>
</dbReference>
<evidence type="ECO:0000259" key="2">
    <source>
        <dbReference type="Pfam" id="PF12708"/>
    </source>
</evidence>
<reference evidence="3" key="1">
    <citation type="submission" date="2023-02" db="EMBL/GenBank/DDBJ databases">
        <title>Colletotrichum kahawae CIFC_Que2 genome sequencing and assembly.</title>
        <authorList>
            <person name="Baroncelli R."/>
        </authorList>
    </citation>
    <scope>NUCLEOTIDE SEQUENCE</scope>
    <source>
        <strain evidence="3">CIFC_Que2</strain>
    </source>
</reference>
<dbReference type="Proteomes" id="UP001281614">
    <property type="component" value="Unassembled WGS sequence"/>
</dbReference>
<organism evidence="3 4">
    <name type="scientific">Colletotrichum kahawae</name>
    <name type="common">Coffee berry disease fungus</name>
    <dbReference type="NCBI Taxonomy" id="34407"/>
    <lineage>
        <taxon>Eukaryota</taxon>
        <taxon>Fungi</taxon>
        <taxon>Dikarya</taxon>
        <taxon>Ascomycota</taxon>
        <taxon>Pezizomycotina</taxon>
        <taxon>Sordariomycetes</taxon>
        <taxon>Hypocreomycetidae</taxon>
        <taxon>Glomerellales</taxon>
        <taxon>Glomerellaceae</taxon>
        <taxon>Colletotrichum</taxon>
        <taxon>Colletotrichum gloeosporioides species complex</taxon>
    </lineage>
</organism>
<dbReference type="SUPFAM" id="SSF51126">
    <property type="entry name" value="Pectin lyase-like"/>
    <property type="match status" value="2"/>
</dbReference>
<proteinExistence type="predicted"/>
<name>A0AAD9YES0_COLKA</name>
<gene>
    <name evidence="3" type="ORF">CKAH01_16720</name>
</gene>
<dbReference type="Pfam" id="PF12708">
    <property type="entry name" value="Pect-lyase_RHGA_epim"/>
    <property type="match status" value="2"/>
</dbReference>
<keyword evidence="4" id="KW-1185">Reference proteome</keyword>
<dbReference type="InterPro" id="IPR012334">
    <property type="entry name" value="Pectin_lyas_fold"/>
</dbReference>
<protein>
    <recommendedName>
        <fullName evidence="2">Rhamnogalacturonase A/B/Epimerase-like pectate lyase domain-containing protein</fullName>
    </recommendedName>
</protein>
<comment type="caution">
    <text evidence="3">The sequence shown here is derived from an EMBL/GenBank/DDBJ whole genome shotgun (WGS) entry which is preliminary data.</text>
</comment>
<feature type="domain" description="Rhamnogalacturonase A/B/Epimerase-like pectate lyase" evidence="2">
    <location>
        <begin position="14"/>
        <end position="205"/>
    </location>
</feature>
<feature type="compositionally biased region" description="Basic and acidic residues" evidence="1">
    <location>
        <begin position="750"/>
        <end position="760"/>
    </location>
</feature>
<accession>A0AAD9YES0</accession>
<evidence type="ECO:0000313" key="4">
    <source>
        <dbReference type="Proteomes" id="UP001281614"/>
    </source>
</evidence>
<dbReference type="AlphaFoldDB" id="A0AAD9YES0"/>
<evidence type="ECO:0000256" key="1">
    <source>
        <dbReference type="SAM" id="MobiDB-lite"/>
    </source>
</evidence>
<dbReference type="Gene3D" id="2.160.20.10">
    <property type="entry name" value="Single-stranded right-handed beta-helix, Pectin lyase-like"/>
    <property type="match status" value="2"/>
</dbReference>
<dbReference type="InterPro" id="IPR024535">
    <property type="entry name" value="RHGA/B-epi-like_pectate_lyase"/>
</dbReference>
<feature type="region of interest" description="Disordered" evidence="1">
    <location>
        <begin position="747"/>
        <end position="776"/>
    </location>
</feature>
<dbReference type="CDD" id="cd23668">
    <property type="entry name" value="GH55_beta13glucanase-like"/>
    <property type="match status" value="1"/>
</dbReference>
<dbReference type="EMBL" id="VYYT01000183">
    <property type="protein sequence ID" value="KAK2759213.1"/>
    <property type="molecule type" value="Genomic_DNA"/>
</dbReference>